<keyword evidence="2 5" id="KW-0812">Transmembrane</keyword>
<dbReference type="Pfam" id="PF07690">
    <property type="entry name" value="MFS_1"/>
    <property type="match status" value="1"/>
</dbReference>
<name>A0A5C3LRS3_9AGAR</name>
<keyword evidence="3 5" id="KW-1133">Transmembrane helix</keyword>
<dbReference type="GO" id="GO:0005886">
    <property type="term" value="C:plasma membrane"/>
    <property type="evidence" value="ECO:0007669"/>
    <property type="project" value="TreeGrafter"/>
</dbReference>
<feature type="transmembrane region" description="Helical" evidence="5">
    <location>
        <begin position="193"/>
        <end position="218"/>
    </location>
</feature>
<reference evidence="7 8" key="1">
    <citation type="journal article" date="2019" name="Nat. Ecol. Evol.">
        <title>Megaphylogeny resolves global patterns of mushroom evolution.</title>
        <authorList>
            <person name="Varga T."/>
            <person name="Krizsan K."/>
            <person name="Foldi C."/>
            <person name="Dima B."/>
            <person name="Sanchez-Garcia M."/>
            <person name="Sanchez-Ramirez S."/>
            <person name="Szollosi G.J."/>
            <person name="Szarkandi J.G."/>
            <person name="Papp V."/>
            <person name="Albert L."/>
            <person name="Andreopoulos W."/>
            <person name="Angelini C."/>
            <person name="Antonin V."/>
            <person name="Barry K.W."/>
            <person name="Bougher N.L."/>
            <person name="Buchanan P."/>
            <person name="Buyck B."/>
            <person name="Bense V."/>
            <person name="Catcheside P."/>
            <person name="Chovatia M."/>
            <person name="Cooper J."/>
            <person name="Damon W."/>
            <person name="Desjardin D."/>
            <person name="Finy P."/>
            <person name="Geml J."/>
            <person name="Haridas S."/>
            <person name="Hughes K."/>
            <person name="Justo A."/>
            <person name="Karasinski D."/>
            <person name="Kautmanova I."/>
            <person name="Kiss B."/>
            <person name="Kocsube S."/>
            <person name="Kotiranta H."/>
            <person name="LaButti K.M."/>
            <person name="Lechner B.E."/>
            <person name="Liimatainen K."/>
            <person name="Lipzen A."/>
            <person name="Lukacs Z."/>
            <person name="Mihaltcheva S."/>
            <person name="Morgado L.N."/>
            <person name="Niskanen T."/>
            <person name="Noordeloos M.E."/>
            <person name="Ohm R.A."/>
            <person name="Ortiz-Santana B."/>
            <person name="Ovrebo C."/>
            <person name="Racz N."/>
            <person name="Riley R."/>
            <person name="Savchenko A."/>
            <person name="Shiryaev A."/>
            <person name="Soop K."/>
            <person name="Spirin V."/>
            <person name="Szebenyi C."/>
            <person name="Tomsovsky M."/>
            <person name="Tulloss R.E."/>
            <person name="Uehling J."/>
            <person name="Grigoriev I.V."/>
            <person name="Vagvolgyi C."/>
            <person name="Papp T."/>
            <person name="Martin F.M."/>
            <person name="Miettinen O."/>
            <person name="Hibbett D.S."/>
            <person name="Nagy L.G."/>
        </authorList>
    </citation>
    <scope>NUCLEOTIDE SEQUENCE [LARGE SCALE GENOMIC DNA]</scope>
    <source>
        <strain evidence="7 8">CBS 166.37</strain>
    </source>
</reference>
<dbReference type="PROSITE" id="PS50850">
    <property type="entry name" value="MFS"/>
    <property type="match status" value="1"/>
</dbReference>
<protein>
    <submittedName>
        <fullName evidence="7">Major facilitator superfamily domain-containing protein</fullName>
    </submittedName>
</protein>
<dbReference type="OrthoDB" id="3066029at2759"/>
<evidence type="ECO:0000256" key="4">
    <source>
        <dbReference type="ARBA" id="ARBA00023136"/>
    </source>
</evidence>
<sequence>MALGAAVIGDIYKLEERGQAIGVFSAASLFGCAVAPPLGSITAAHSSWRVMQVYLGVLGFCAFICIVFCFPETSHPGSRGVERILAEGKRIPTWRPIFINPLQPLWLLRYPNLLAVSVAGCLVLLTDYVMMVPLPYTIGARYNITNEVALGAYFSLIGIGNMIGAPLVGRLSDRVVLKWREKRGGMWYPEDRLRPALFAALVPIPLSVLFSGLAVRYIPRNFGLVVNLCCLLLNGFGVVFALNPCSAYNVDVMHSRSA</sequence>
<feature type="domain" description="Major facilitator superfamily (MFS) profile" evidence="6">
    <location>
        <begin position="1"/>
        <end position="258"/>
    </location>
</feature>
<evidence type="ECO:0000313" key="8">
    <source>
        <dbReference type="Proteomes" id="UP000308652"/>
    </source>
</evidence>
<evidence type="ECO:0000256" key="2">
    <source>
        <dbReference type="ARBA" id="ARBA00022692"/>
    </source>
</evidence>
<evidence type="ECO:0000256" key="5">
    <source>
        <dbReference type="SAM" id="Phobius"/>
    </source>
</evidence>
<dbReference type="EMBL" id="ML213621">
    <property type="protein sequence ID" value="TFK35472.1"/>
    <property type="molecule type" value="Genomic_DNA"/>
</dbReference>
<keyword evidence="4 5" id="KW-0472">Membrane</keyword>
<organism evidence="7 8">
    <name type="scientific">Crucibulum laeve</name>
    <dbReference type="NCBI Taxonomy" id="68775"/>
    <lineage>
        <taxon>Eukaryota</taxon>
        <taxon>Fungi</taxon>
        <taxon>Dikarya</taxon>
        <taxon>Basidiomycota</taxon>
        <taxon>Agaricomycotina</taxon>
        <taxon>Agaricomycetes</taxon>
        <taxon>Agaricomycetidae</taxon>
        <taxon>Agaricales</taxon>
        <taxon>Agaricineae</taxon>
        <taxon>Nidulariaceae</taxon>
        <taxon>Crucibulum</taxon>
    </lineage>
</organism>
<feature type="transmembrane region" description="Helical" evidence="5">
    <location>
        <begin position="224"/>
        <end position="243"/>
    </location>
</feature>
<evidence type="ECO:0000256" key="3">
    <source>
        <dbReference type="ARBA" id="ARBA00022989"/>
    </source>
</evidence>
<dbReference type="PANTHER" id="PTHR23502">
    <property type="entry name" value="MAJOR FACILITATOR SUPERFAMILY"/>
    <property type="match status" value="1"/>
</dbReference>
<dbReference type="InterPro" id="IPR036259">
    <property type="entry name" value="MFS_trans_sf"/>
</dbReference>
<accession>A0A5C3LRS3</accession>
<dbReference type="PANTHER" id="PTHR23502:SF64">
    <property type="entry name" value="TRANSPORTER, PUTATIVE (AFU_ORTHOLOGUE AFUA_3G11760)-RELATED"/>
    <property type="match status" value="1"/>
</dbReference>
<evidence type="ECO:0000259" key="6">
    <source>
        <dbReference type="PROSITE" id="PS50850"/>
    </source>
</evidence>
<dbReference type="STRING" id="68775.A0A5C3LRS3"/>
<dbReference type="SUPFAM" id="SSF103473">
    <property type="entry name" value="MFS general substrate transporter"/>
    <property type="match status" value="1"/>
</dbReference>
<evidence type="ECO:0000313" key="7">
    <source>
        <dbReference type="EMBL" id="TFK35472.1"/>
    </source>
</evidence>
<feature type="transmembrane region" description="Helical" evidence="5">
    <location>
        <begin position="151"/>
        <end position="172"/>
    </location>
</feature>
<feature type="transmembrane region" description="Helical" evidence="5">
    <location>
        <begin position="51"/>
        <end position="70"/>
    </location>
</feature>
<evidence type="ECO:0000256" key="1">
    <source>
        <dbReference type="ARBA" id="ARBA00004141"/>
    </source>
</evidence>
<dbReference type="Gene3D" id="1.20.1250.20">
    <property type="entry name" value="MFS general substrate transporter like domains"/>
    <property type="match status" value="1"/>
</dbReference>
<dbReference type="Proteomes" id="UP000308652">
    <property type="component" value="Unassembled WGS sequence"/>
</dbReference>
<feature type="transmembrane region" description="Helical" evidence="5">
    <location>
        <begin position="113"/>
        <end position="131"/>
    </location>
</feature>
<dbReference type="GO" id="GO:0022857">
    <property type="term" value="F:transmembrane transporter activity"/>
    <property type="evidence" value="ECO:0007669"/>
    <property type="project" value="InterPro"/>
</dbReference>
<proteinExistence type="predicted"/>
<comment type="subcellular location">
    <subcellularLocation>
        <location evidence="1">Membrane</location>
        <topology evidence="1">Multi-pass membrane protein</topology>
    </subcellularLocation>
</comment>
<dbReference type="InterPro" id="IPR011701">
    <property type="entry name" value="MFS"/>
</dbReference>
<feature type="transmembrane region" description="Helical" evidence="5">
    <location>
        <begin position="20"/>
        <end position="39"/>
    </location>
</feature>
<keyword evidence="8" id="KW-1185">Reference proteome</keyword>
<dbReference type="InterPro" id="IPR020846">
    <property type="entry name" value="MFS_dom"/>
</dbReference>
<gene>
    <name evidence="7" type="ORF">BDQ12DRAFT_318060</name>
</gene>
<dbReference type="AlphaFoldDB" id="A0A5C3LRS3"/>